<evidence type="ECO:0000256" key="3">
    <source>
        <dbReference type="ARBA" id="ARBA00022679"/>
    </source>
</evidence>
<dbReference type="PANTHER" id="PTHR12062">
    <property type="entry name" value="N-ACETYLGLUCOSAMINYLTRANSFERASE VI"/>
    <property type="match status" value="1"/>
</dbReference>
<dbReference type="EMBL" id="CAJHNH020001302">
    <property type="protein sequence ID" value="CAG5122476.1"/>
    <property type="molecule type" value="Genomic_DNA"/>
</dbReference>
<comment type="caution">
    <text evidence="6">The sequence shown here is derived from an EMBL/GenBank/DDBJ whole genome shotgun (WGS) entry which is preliminary data.</text>
</comment>
<dbReference type="OrthoDB" id="2016523at2759"/>
<dbReference type="PANTHER" id="PTHR12062:SF9">
    <property type="entry name" value="ALPHA-1,3-MANNOSYL-GLYCOPROTEIN 4-BETA-N-ACETYLGLUCOSAMINYLTRANSFERASE A, ISOFORM A"/>
    <property type="match status" value="1"/>
</dbReference>
<dbReference type="Pfam" id="PF23524">
    <property type="entry name" value="MGAT4A_C"/>
    <property type="match status" value="1"/>
</dbReference>
<dbReference type="InterPro" id="IPR056576">
    <property type="entry name" value="MGAT4_A/B/C_C"/>
</dbReference>
<name>A0A8S3Z6Q5_9EUPU</name>
<evidence type="ECO:0000256" key="2">
    <source>
        <dbReference type="ARBA" id="ARBA00022676"/>
    </source>
</evidence>
<keyword evidence="2" id="KW-0328">Glycosyltransferase</keyword>
<comment type="pathway">
    <text evidence="1">Protein modification; protein glycosylation.</text>
</comment>
<dbReference type="InterPro" id="IPR006759">
    <property type="entry name" value="Glyco_transf_54"/>
</dbReference>
<keyword evidence="7" id="KW-1185">Reference proteome</keyword>
<feature type="domain" description="MGAT4 A/B/C C-terminal" evidence="5">
    <location>
        <begin position="207"/>
        <end position="342"/>
    </location>
</feature>
<sequence>YSAQIESGLMEIIVPKSQFYPDFKNLPQTLDDTKERVRWRSKQNLDYAYLMLYAHTRGKYYIQLEDDVITKDGVFRTIMKTLLWQRKGWFSLNFSPLGFIGKLFRTADLPFIAEFLLMFYPDKPGDWLLENLMSAKVCGKNMTMRHCTAAISRVARIIRPSQFQHIGFHSSLKGKVQLLKDKTFRMGSRPTLNVKKTKTNFNPTPTSIETTIREHKKHKIEFAYAGQGIFWGMTPVKDDVIDFIYEPPIQITRTRGKQVNTSLRTLMYTHTHTQARTRAYTHINLYTLFPQEETVQHTKTFQVVGHFDKHGVAEASVPTSLGRTGVFRIHVNSNMTHWVILSNEMKAEVEEETMHK</sequence>
<dbReference type="GO" id="GO:0005795">
    <property type="term" value="C:Golgi stack"/>
    <property type="evidence" value="ECO:0007669"/>
    <property type="project" value="TreeGrafter"/>
</dbReference>
<dbReference type="AlphaFoldDB" id="A0A8S3Z6Q5"/>
<proteinExistence type="predicted"/>
<gene>
    <name evidence="6" type="ORF">CUNI_LOCUS8034</name>
</gene>
<dbReference type="GO" id="GO:0008375">
    <property type="term" value="F:acetylglucosaminyltransferase activity"/>
    <property type="evidence" value="ECO:0007669"/>
    <property type="project" value="TreeGrafter"/>
</dbReference>
<reference evidence="6" key="1">
    <citation type="submission" date="2021-04" db="EMBL/GenBank/DDBJ databases">
        <authorList>
            <consortium name="Molecular Ecology Group"/>
        </authorList>
    </citation>
    <scope>NUCLEOTIDE SEQUENCE</scope>
</reference>
<dbReference type="GO" id="GO:0005783">
    <property type="term" value="C:endoplasmic reticulum"/>
    <property type="evidence" value="ECO:0007669"/>
    <property type="project" value="TreeGrafter"/>
</dbReference>
<dbReference type="InterPro" id="IPR057279">
    <property type="entry name" value="MGAT4"/>
</dbReference>
<evidence type="ECO:0000259" key="4">
    <source>
        <dbReference type="Pfam" id="PF04666"/>
    </source>
</evidence>
<evidence type="ECO:0000259" key="5">
    <source>
        <dbReference type="Pfam" id="PF23524"/>
    </source>
</evidence>
<protein>
    <recommendedName>
        <fullName evidence="8">Alpha-1,3-mannosyl-glycoprotein 4-beta-N-acetylglucosaminyltransferase A</fullName>
    </recommendedName>
</protein>
<dbReference type="Pfam" id="PF04666">
    <property type="entry name" value="MGAT4_cons"/>
    <property type="match status" value="1"/>
</dbReference>
<dbReference type="Proteomes" id="UP000678393">
    <property type="component" value="Unassembled WGS sequence"/>
</dbReference>
<dbReference type="GO" id="GO:0006487">
    <property type="term" value="P:protein N-linked glycosylation"/>
    <property type="evidence" value="ECO:0007669"/>
    <property type="project" value="TreeGrafter"/>
</dbReference>
<feature type="domain" description="MGAT4 conserved region" evidence="4">
    <location>
        <begin position="1"/>
        <end position="184"/>
    </location>
</feature>
<evidence type="ECO:0000313" key="6">
    <source>
        <dbReference type="EMBL" id="CAG5122476.1"/>
    </source>
</evidence>
<evidence type="ECO:0000256" key="1">
    <source>
        <dbReference type="ARBA" id="ARBA00004922"/>
    </source>
</evidence>
<keyword evidence="3" id="KW-0808">Transferase</keyword>
<feature type="non-terminal residue" evidence="6">
    <location>
        <position position="356"/>
    </location>
</feature>
<organism evidence="6 7">
    <name type="scientific">Candidula unifasciata</name>
    <dbReference type="NCBI Taxonomy" id="100452"/>
    <lineage>
        <taxon>Eukaryota</taxon>
        <taxon>Metazoa</taxon>
        <taxon>Spiralia</taxon>
        <taxon>Lophotrochozoa</taxon>
        <taxon>Mollusca</taxon>
        <taxon>Gastropoda</taxon>
        <taxon>Heterobranchia</taxon>
        <taxon>Euthyneura</taxon>
        <taxon>Panpulmonata</taxon>
        <taxon>Eupulmonata</taxon>
        <taxon>Stylommatophora</taxon>
        <taxon>Helicina</taxon>
        <taxon>Helicoidea</taxon>
        <taxon>Geomitridae</taxon>
        <taxon>Candidula</taxon>
    </lineage>
</organism>
<dbReference type="GO" id="GO:0005793">
    <property type="term" value="C:endoplasmic reticulum-Golgi intermediate compartment"/>
    <property type="evidence" value="ECO:0007669"/>
    <property type="project" value="TreeGrafter"/>
</dbReference>
<evidence type="ECO:0000313" key="7">
    <source>
        <dbReference type="Proteomes" id="UP000678393"/>
    </source>
</evidence>
<evidence type="ECO:0008006" key="8">
    <source>
        <dbReference type="Google" id="ProtNLM"/>
    </source>
</evidence>
<accession>A0A8S3Z6Q5</accession>